<dbReference type="InterPro" id="IPR001444">
    <property type="entry name" value="Flag_bb_rod_N"/>
</dbReference>
<proteinExistence type="inferred from homology"/>
<organism evidence="8 9">
    <name type="scientific">Propionivibrio dicarboxylicus</name>
    <dbReference type="NCBI Taxonomy" id="83767"/>
    <lineage>
        <taxon>Bacteria</taxon>
        <taxon>Pseudomonadati</taxon>
        <taxon>Pseudomonadota</taxon>
        <taxon>Betaproteobacteria</taxon>
        <taxon>Rhodocyclales</taxon>
        <taxon>Rhodocyclaceae</taxon>
        <taxon>Propionivibrio</taxon>
    </lineage>
</organism>
<evidence type="ECO:0000256" key="2">
    <source>
        <dbReference type="ARBA" id="ARBA00009677"/>
    </source>
</evidence>
<evidence type="ECO:0000259" key="7">
    <source>
        <dbReference type="Pfam" id="PF00460"/>
    </source>
</evidence>
<evidence type="ECO:0000256" key="6">
    <source>
        <dbReference type="PIRNR" id="PIRNR002889"/>
    </source>
</evidence>
<comment type="function">
    <text evidence="5 6">Structural component of flagellum, the bacterial motility apparatus. Part of the rod structure of flagellar basal body.</text>
</comment>
<keyword evidence="4 6" id="KW-0975">Bacterial flagellum</keyword>
<evidence type="ECO:0000313" key="8">
    <source>
        <dbReference type="EMBL" id="SDI05304.1"/>
    </source>
</evidence>
<gene>
    <name evidence="8" type="ORF">SAMN05660652_02780</name>
</gene>
<dbReference type="PANTHER" id="PTHR30435:SF12">
    <property type="entry name" value="FLAGELLAR BASAL BODY ROD PROTEIN FLGB"/>
    <property type="match status" value="1"/>
</dbReference>
<evidence type="ECO:0000256" key="3">
    <source>
        <dbReference type="ARBA" id="ARBA00014376"/>
    </source>
</evidence>
<dbReference type="GO" id="GO:0071973">
    <property type="term" value="P:bacterial-type flagellum-dependent cell motility"/>
    <property type="evidence" value="ECO:0007669"/>
    <property type="project" value="InterPro"/>
</dbReference>
<protein>
    <recommendedName>
        <fullName evidence="3 6">Flagellar basal body rod protein FlgB</fullName>
    </recommendedName>
</protein>
<dbReference type="PROSITE" id="PS00588">
    <property type="entry name" value="FLAGELLA_BB_ROD"/>
    <property type="match status" value="1"/>
</dbReference>
<evidence type="ECO:0000256" key="5">
    <source>
        <dbReference type="ARBA" id="ARBA00024934"/>
    </source>
</evidence>
<reference evidence="8 9" key="1">
    <citation type="submission" date="2016-10" db="EMBL/GenBank/DDBJ databases">
        <authorList>
            <person name="de Groot N.N."/>
        </authorList>
    </citation>
    <scope>NUCLEOTIDE SEQUENCE [LARGE SCALE GENOMIC DNA]</scope>
    <source>
        <strain evidence="8 9">DSM 5885</strain>
    </source>
</reference>
<dbReference type="Proteomes" id="UP000198607">
    <property type="component" value="Unassembled WGS sequence"/>
</dbReference>
<feature type="domain" description="Flagellar basal body rod protein N-terminal" evidence="7">
    <location>
        <begin position="11"/>
        <end position="39"/>
    </location>
</feature>
<dbReference type="GO" id="GO:0030694">
    <property type="term" value="C:bacterial-type flagellum basal body, rod"/>
    <property type="evidence" value="ECO:0007669"/>
    <property type="project" value="InterPro"/>
</dbReference>
<dbReference type="AlphaFoldDB" id="A0A1G8HF56"/>
<comment type="subunit">
    <text evidence="6">The basal body constitutes a major portion of the flagellar organelle and consists of a number of rings mounted on a central rod.</text>
</comment>
<sequence length="133" mass="14526">MVSRIDQAFAFQERALNLRAYRQQVLASNIANADTPNYKSRDFDFASALKGAMAGQGQSDLAMEKTSPMHLSGSGDQGLVSLQYRSSLQPSADGNTVDMDIERGEFSENAVRYEAGITFLSHQIKMLTAALQS</sequence>
<comment type="subcellular location">
    <subcellularLocation>
        <location evidence="1 6">Bacterial flagellum basal body</location>
    </subcellularLocation>
</comment>
<dbReference type="Pfam" id="PF00460">
    <property type="entry name" value="Flg_bb_rod"/>
    <property type="match status" value="1"/>
</dbReference>
<dbReference type="InterPro" id="IPR006300">
    <property type="entry name" value="FlgB"/>
</dbReference>
<evidence type="ECO:0000313" key="9">
    <source>
        <dbReference type="Proteomes" id="UP000198607"/>
    </source>
</evidence>
<evidence type="ECO:0000256" key="4">
    <source>
        <dbReference type="ARBA" id="ARBA00023143"/>
    </source>
</evidence>
<keyword evidence="8" id="KW-0282">Flagellum</keyword>
<name>A0A1G8HF56_9RHOO</name>
<dbReference type="PIRSF" id="PIRSF002889">
    <property type="entry name" value="Rod_FlgB"/>
    <property type="match status" value="1"/>
</dbReference>
<dbReference type="OrthoDB" id="9788334at2"/>
<keyword evidence="8" id="KW-0966">Cell projection</keyword>
<keyword evidence="9" id="KW-1185">Reference proteome</keyword>
<accession>A0A1G8HF56</accession>
<dbReference type="PANTHER" id="PTHR30435">
    <property type="entry name" value="FLAGELLAR PROTEIN"/>
    <property type="match status" value="1"/>
</dbReference>
<dbReference type="NCBIfam" id="TIGR01396">
    <property type="entry name" value="FlgB"/>
    <property type="match status" value="1"/>
</dbReference>
<keyword evidence="8" id="KW-0969">Cilium</keyword>
<comment type="similarity">
    <text evidence="2 6">Belongs to the flagella basal body rod proteins family.</text>
</comment>
<evidence type="ECO:0000256" key="1">
    <source>
        <dbReference type="ARBA" id="ARBA00004117"/>
    </source>
</evidence>
<dbReference type="STRING" id="83767.SAMN05660652_02780"/>
<dbReference type="EMBL" id="FNCY01000012">
    <property type="protein sequence ID" value="SDI05304.1"/>
    <property type="molecule type" value="Genomic_DNA"/>
</dbReference>
<dbReference type="InterPro" id="IPR019776">
    <property type="entry name" value="Flagellar_basal_body_rod_CS"/>
</dbReference>